<evidence type="ECO:0000256" key="4">
    <source>
        <dbReference type="ARBA" id="ARBA00032089"/>
    </source>
</evidence>
<proteinExistence type="inferred from homology"/>
<feature type="transmembrane region" description="Helical" evidence="7">
    <location>
        <begin position="20"/>
        <end position="38"/>
    </location>
</feature>
<comment type="similarity">
    <text evidence="1 5">Belongs to the MreC family.</text>
</comment>
<dbReference type="Pfam" id="PF04085">
    <property type="entry name" value="MreC"/>
    <property type="match status" value="1"/>
</dbReference>
<dbReference type="InterPro" id="IPR042175">
    <property type="entry name" value="Cell/Rod_MreC_2"/>
</dbReference>
<evidence type="ECO:0000256" key="5">
    <source>
        <dbReference type="PIRNR" id="PIRNR038471"/>
    </source>
</evidence>
<name>A0ABR7JLA6_9FIRM</name>
<accession>A0ABR7JLA6</accession>
<feature type="coiled-coil region" evidence="6">
    <location>
        <begin position="79"/>
        <end position="113"/>
    </location>
</feature>
<evidence type="ECO:0000313" key="9">
    <source>
        <dbReference type="EMBL" id="MBC5995685.1"/>
    </source>
</evidence>
<keyword evidence="6" id="KW-0175">Coiled coil</keyword>
<keyword evidence="7" id="KW-0472">Membrane</keyword>
<evidence type="ECO:0000256" key="2">
    <source>
        <dbReference type="ARBA" id="ARBA00013855"/>
    </source>
</evidence>
<dbReference type="InterPro" id="IPR007221">
    <property type="entry name" value="MreC"/>
</dbReference>
<keyword evidence="3 5" id="KW-0133">Cell shape</keyword>
<protein>
    <recommendedName>
        <fullName evidence="2 5">Cell shape-determining protein MreC</fullName>
    </recommendedName>
    <alternativeName>
        <fullName evidence="4 5">Cell shape protein MreC</fullName>
    </alternativeName>
</protein>
<dbReference type="Gene3D" id="2.40.10.340">
    <property type="entry name" value="Rod shape-determining protein MreC, domain 1"/>
    <property type="match status" value="1"/>
</dbReference>
<dbReference type="InterPro" id="IPR042177">
    <property type="entry name" value="Cell/Rod_1"/>
</dbReference>
<dbReference type="Proteomes" id="UP000609849">
    <property type="component" value="Unassembled WGS sequence"/>
</dbReference>
<dbReference type="PIRSF" id="PIRSF038471">
    <property type="entry name" value="MreC"/>
    <property type="match status" value="1"/>
</dbReference>
<evidence type="ECO:0000259" key="8">
    <source>
        <dbReference type="Pfam" id="PF04085"/>
    </source>
</evidence>
<comment type="caution">
    <text evidence="9">The sequence shown here is derived from an EMBL/GenBank/DDBJ whole genome shotgun (WGS) entry which is preliminary data.</text>
</comment>
<feature type="domain" description="Rod shape-determining protein MreC beta-barrel core" evidence="8">
    <location>
        <begin position="136"/>
        <end position="292"/>
    </location>
</feature>
<sequence>MILKFNNDKKDKKKINVKVIATTTVAITLIGIVGISIGKYSGNNPINLGVIQEGVASIESSFNKGFMFLKGNFSEILNYKKNANKLEDLEKENESLKQEIVELNNKISEGQSIQNLKKALNFIPEDYKANMISASVVSKNDGNWYTSFVIGAGSDAGVKKDSLVVNGSGLVGIVYEVSKNYSKAISILDTKSSVSFKLLKNSDYKGVITQDTDISGKEKYKENGYLQGYMFDSSYDVLPGDTLVTSGLGLYPEGIMIGKVDKVIDDKNKSLKYVVIKPYADFKNIDDVIVIEPRENNDIG</sequence>
<dbReference type="NCBIfam" id="TIGR00219">
    <property type="entry name" value="mreC"/>
    <property type="match status" value="1"/>
</dbReference>
<organism evidence="9 10">
    <name type="scientific">Romboutsia faecis</name>
    <dbReference type="NCBI Taxonomy" id="2764597"/>
    <lineage>
        <taxon>Bacteria</taxon>
        <taxon>Bacillati</taxon>
        <taxon>Bacillota</taxon>
        <taxon>Clostridia</taxon>
        <taxon>Peptostreptococcales</taxon>
        <taxon>Peptostreptococcaceae</taxon>
        <taxon>Romboutsia</taxon>
    </lineage>
</organism>
<keyword evidence="10" id="KW-1185">Reference proteome</keyword>
<dbReference type="EMBL" id="JACRWE010000001">
    <property type="protein sequence ID" value="MBC5995685.1"/>
    <property type="molecule type" value="Genomic_DNA"/>
</dbReference>
<dbReference type="Gene3D" id="2.40.10.350">
    <property type="entry name" value="Rod shape-determining protein MreC, domain 2"/>
    <property type="match status" value="1"/>
</dbReference>
<keyword evidence="7" id="KW-0812">Transmembrane</keyword>
<dbReference type="InterPro" id="IPR055342">
    <property type="entry name" value="MreC_beta-barrel_core"/>
</dbReference>
<comment type="function">
    <text evidence="5">Involved in formation and maintenance of cell shape.</text>
</comment>
<evidence type="ECO:0000313" key="10">
    <source>
        <dbReference type="Proteomes" id="UP000609849"/>
    </source>
</evidence>
<evidence type="ECO:0000256" key="6">
    <source>
        <dbReference type="SAM" id="Coils"/>
    </source>
</evidence>
<keyword evidence="7" id="KW-1133">Transmembrane helix</keyword>
<dbReference type="PANTHER" id="PTHR34138:SF1">
    <property type="entry name" value="CELL SHAPE-DETERMINING PROTEIN MREC"/>
    <property type="match status" value="1"/>
</dbReference>
<evidence type="ECO:0000256" key="3">
    <source>
        <dbReference type="ARBA" id="ARBA00022960"/>
    </source>
</evidence>
<evidence type="ECO:0000256" key="1">
    <source>
        <dbReference type="ARBA" id="ARBA00009369"/>
    </source>
</evidence>
<gene>
    <name evidence="9" type="primary">mreC</name>
    <name evidence="9" type="ORF">H8923_02825</name>
</gene>
<reference evidence="9 10" key="1">
    <citation type="submission" date="2020-08" db="EMBL/GenBank/DDBJ databases">
        <authorList>
            <person name="Liu C."/>
            <person name="Sun Q."/>
        </authorList>
    </citation>
    <scope>NUCLEOTIDE SEQUENCE [LARGE SCALE GENOMIC DNA]</scope>
    <source>
        <strain evidence="9 10">NSJ-18</strain>
    </source>
</reference>
<evidence type="ECO:0000256" key="7">
    <source>
        <dbReference type="SAM" id="Phobius"/>
    </source>
</evidence>
<dbReference type="PANTHER" id="PTHR34138">
    <property type="entry name" value="CELL SHAPE-DETERMINING PROTEIN MREC"/>
    <property type="match status" value="1"/>
</dbReference>